<feature type="compositionally biased region" description="Basic and acidic residues" evidence="1">
    <location>
        <begin position="125"/>
        <end position="145"/>
    </location>
</feature>
<feature type="region of interest" description="Disordered" evidence="1">
    <location>
        <begin position="125"/>
        <end position="166"/>
    </location>
</feature>
<protein>
    <submittedName>
        <fullName evidence="2">Uncharacterized protein</fullName>
    </submittedName>
</protein>
<evidence type="ECO:0000313" key="2">
    <source>
        <dbReference type="EMBL" id="CAG9334882.1"/>
    </source>
</evidence>
<evidence type="ECO:0000256" key="1">
    <source>
        <dbReference type="SAM" id="MobiDB-lite"/>
    </source>
</evidence>
<dbReference type="AlphaFoldDB" id="A0AAU9K8T7"/>
<dbReference type="EMBL" id="CAJZBQ010000060">
    <property type="protein sequence ID" value="CAG9334882.1"/>
    <property type="molecule type" value="Genomic_DNA"/>
</dbReference>
<accession>A0AAU9K8T7</accession>
<reference evidence="2" key="1">
    <citation type="submission" date="2021-09" db="EMBL/GenBank/DDBJ databases">
        <authorList>
            <consortium name="AG Swart"/>
            <person name="Singh M."/>
            <person name="Singh A."/>
            <person name="Seah K."/>
            <person name="Emmerich C."/>
        </authorList>
    </citation>
    <scope>NUCLEOTIDE SEQUENCE</scope>
    <source>
        <strain evidence="2">ATCC30299</strain>
    </source>
</reference>
<gene>
    <name evidence="2" type="ORF">BSTOLATCC_MIC62467</name>
</gene>
<name>A0AAU9K8T7_9CILI</name>
<feature type="compositionally biased region" description="Polar residues" evidence="1">
    <location>
        <begin position="1"/>
        <end position="15"/>
    </location>
</feature>
<dbReference type="Proteomes" id="UP001162131">
    <property type="component" value="Unassembled WGS sequence"/>
</dbReference>
<sequence>MSSLYRTQPFRTTHYSPDGRGRDTYIQTNNGGVFKGGSPLRLFEPQRTVKRQFSPTSPRLDAKPLKYTHDGTGRDTYIGCNHGGLFSSYDKHSFYTALRTYSPRPSYERKEVLVKTQNSWFRSKNKEVSYQEELSKRLSEPKKSFGDSSPKSGSGDMKKTMRTTIS</sequence>
<evidence type="ECO:0000313" key="3">
    <source>
        <dbReference type="Proteomes" id="UP001162131"/>
    </source>
</evidence>
<comment type="caution">
    <text evidence="2">The sequence shown here is derived from an EMBL/GenBank/DDBJ whole genome shotgun (WGS) entry which is preliminary data.</text>
</comment>
<keyword evidence="3" id="KW-1185">Reference proteome</keyword>
<organism evidence="2 3">
    <name type="scientific">Blepharisma stoltei</name>
    <dbReference type="NCBI Taxonomy" id="1481888"/>
    <lineage>
        <taxon>Eukaryota</taxon>
        <taxon>Sar</taxon>
        <taxon>Alveolata</taxon>
        <taxon>Ciliophora</taxon>
        <taxon>Postciliodesmatophora</taxon>
        <taxon>Heterotrichea</taxon>
        <taxon>Heterotrichida</taxon>
        <taxon>Blepharismidae</taxon>
        <taxon>Blepharisma</taxon>
    </lineage>
</organism>
<proteinExistence type="predicted"/>
<feature type="region of interest" description="Disordered" evidence="1">
    <location>
        <begin position="1"/>
        <end position="22"/>
    </location>
</feature>